<dbReference type="Gene3D" id="1.20.144.10">
    <property type="entry name" value="Phosphatidic acid phosphatase type 2/haloperoxidase"/>
    <property type="match status" value="1"/>
</dbReference>
<dbReference type="Pfam" id="PF22778">
    <property type="entry name" value="VCPO_2nd"/>
    <property type="match status" value="1"/>
</dbReference>
<evidence type="ECO:0000313" key="3">
    <source>
        <dbReference type="EMBL" id="MBE9213686.1"/>
    </source>
</evidence>
<dbReference type="CDD" id="cd03398">
    <property type="entry name" value="PAP2_haloperoxidase"/>
    <property type="match status" value="1"/>
</dbReference>
<evidence type="ECO:0000259" key="2">
    <source>
        <dbReference type="Pfam" id="PF22778"/>
    </source>
</evidence>
<dbReference type="InterPro" id="IPR055161">
    <property type="entry name" value="NapH1-like_2nd"/>
</dbReference>
<reference evidence="3" key="1">
    <citation type="submission" date="2020-10" db="EMBL/GenBank/DDBJ databases">
        <authorList>
            <person name="Castelo-Branco R."/>
            <person name="Eusebio N."/>
            <person name="Adriana R."/>
            <person name="Vieira A."/>
            <person name="Brugerolle De Fraissinette N."/>
            <person name="Rezende De Castro R."/>
            <person name="Schneider M.P."/>
            <person name="Vasconcelos V."/>
            <person name="Leao P.N."/>
        </authorList>
    </citation>
    <scope>NUCLEOTIDE SEQUENCE</scope>
    <source>
        <strain evidence="3">LEGE 06105</strain>
    </source>
</reference>
<dbReference type="SUPFAM" id="SSF48317">
    <property type="entry name" value="Acid phosphatase/Vanadium-dependent haloperoxidase"/>
    <property type="match status" value="1"/>
</dbReference>
<feature type="domain" description="DUF6851" evidence="1">
    <location>
        <begin position="38"/>
        <end position="167"/>
    </location>
</feature>
<name>A0A8J7FH64_9CYAN</name>
<proteinExistence type="predicted"/>
<dbReference type="PANTHER" id="PTHR34599:SF2">
    <property type="entry name" value="TRAF-TYPE DOMAIN-CONTAINING PROTEIN"/>
    <property type="match status" value="1"/>
</dbReference>
<dbReference type="Proteomes" id="UP000620559">
    <property type="component" value="Unassembled WGS sequence"/>
</dbReference>
<evidence type="ECO:0000313" key="4">
    <source>
        <dbReference type="Proteomes" id="UP000620559"/>
    </source>
</evidence>
<dbReference type="AlphaFoldDB" id="A0A8J7FH64"/>
<dbReference type="InterPro" id="IPR016119">
    <property type="entry name" value="Br/Cl_peroxidase_C"/>
</dbReference>
<dbReference type="Pfam" id="PF21167">
    <property type="entry name" value="DUF6851"/>
    <property type="match status" value="1"/>
</dbReference>
<dbReference type="EMBL" id="JADEWL010000039">
    <property type="protein sequence ID" value="MBE9213686.1"/>
    <property type="molecule type" value="Genomic_DNA"/>
</dbReference>
<gene>
    <name evidence="3" type="ORF">IQ247_13595</name>
</gene>
<comment type="caution">
    <text evidence="3">The sequence shown here is derived from an EMBL/GenBank/DDBJ whole genome shotgun (WGS) entry which is preliminary data.</text>
</comment>
<dbReference type="GO" id="GO:0004601">
    <property type="term" value="F:peroxidase activity"/>
    <property type="evidence" value="ECO:0007669"/>
    <property type="project" value="InterPro"/>
</dbReference>
<keyword evidence="4" id="KW-1185">Reference proteome</keyword>
<organism evidence="3 4">
    <name type="scientific">Plectonema cf. radiosum LEGE 06105</name>
    <dbReference type="NCBI Taxonomy" id="945769"/>
    <lineage>
        <taxon>Bacteria</taxon>
        <taxon>Bacillati</taxon>
        <taxon>Cyanobacteriota</taxon>
        <taxon>Cyanophyceae</taxon>
        <taxon>Oscillatoriophycideae</taxon>
        <taxon>Oscillatoriales</taxon>
        <taxon>Microcoleaceae</taxon>
        <taxon>Plectonema</taxon>
    </lineage>
</organism>
<accession>A0A8J7FH64</accession>
<dbReference type="RefSeq" id="WP_193920827.1">
    <property type="nucleotide sequence ID" value="NZ_JADEWL010000039.1"/>
</dbReference>
<dbReference type="PANTHER" id="PTHR34599">
    <property type="entry name" value="PEROXIDASE-RELATED"/>
    <property type="match status" value="1"/>
</dbReference>
<dbReference type="InterPro" id="IPR036938">
    <property type="entry name" value="PAP2/HPO_sf"/>
</dbReference>
<feature type="domain" description="Vanadium-dependent haloperoxidase NapH1-like second helical-bundle" evidence="2">
    <location>
        <begin position="326"/>
        <end position="461"/>
    </location>
</feature>
<protein>
    <submittedName>
        <fullName evidence="3">Phosphoesterase</fullName>
    </submittedName>
</protein>
<sequence>MDFSLHTEDPVLLWNQATLEAISNTNMGPTPTSRALGLVNTSMYDAWAAYDPVAIDTQLENLQVDHKEITPENKSTAINYAAYTTLLDLFPSQEPAFTHLMQQLGIDSTITTTNPNTPAGIGNLAAKTLLNNKYTDGSNQLNNYTDTTNYKPVNTWDKITDPNRWQPISIDNGNNIQEFLTPQWGDVTPFALKSGSQYLPPPPAEFGTQSYIDQALEVIEYSSSLTDEQKVIAEYWADGPQTILPPGHWHLFAEYVSTRDNLSLDDNVKLFFSLGNAVSDAGIAAWDAKEHYDYVRPVTAIQYLAANNLLPDDHPLVRTNPQTNTQEIYTWAGPDKGTQWIDGTTWLPYQDITFVTPPFAEYVSGHSTFSAAGAEILKRFTNSDRLGGCHTQLSNTSTFETNTPSNPIKLCWDTFTSAADEAGISRLYGGIHFQDGDINGRVLGRKVGEAVWEKSQYYINGGKSAKSIPESSSVISLLTFVAFSAVSFFKGNHSARLRK</sequence>
<dbReference type="InterPro" id="IPR049283">
    <property type="entry name" value="DUF6851"/>
</dbReference>
<evidence type="ECO:0000259" key="1">
    <source>
        <dbReference type="Pfam" id="PF21167"/>
    </source>
</evidence>
<dbReference type="InterPro" id="IPR052559">
    <property type="entry name" value="V-haloperoxidase"/>
</dbReference>
<dbReference type="Gene3D" id="1.10.606.10">
    <property type="entry name" value="Vanadium-containing Chloroperoxidase, domain 2"/>
    <property type="match status" value="1"/>
</dbReference>